<comment type="subcellular location">
    <subcellularLocation>
        <location evidence="1 10">Cell membrane</location>
        <topology evidence="1 10">Multi-pass membrane protein</topology>
    </subcellularLocation>
</comment>
<dbReference type="eggNOG" id="ENOG502RTKY">
    <property type="taxonomic scope" value="Eukaryota"/>
</dbReference>
<keyword evidence="3 10" id="KW-0716">Sensory transduction</keyword>
<keyword evidence="5 10" id="KW-0552">Olfaction</keyword>
<evidence type="ECO:0000256" key="1">
    <source>
        <dbReference type="ARBA" id="ARBA00004651"/>
    </source>
</evidence>
<evidence type="ECO:0000256" key="5">
    <source>
        <dbReference type="ARBA" id="ARBA00022725"/>
    </source>
</evidence>
<sequence length="389" mass="44879">MEFIERSYAREGDEVVKTVLTNYSYLLEAGALFLNLRPKWRRFSLFQIILYFTTMVYFIIILAITTVRLADDTSAASQSGHFAALAVIVICILITYTLKRDKLVDLMTIVGNDYYQYSDSFKSAKLEKWKKNLQKMKLIVIIVIPIYFTVVISLILVIGPWVDELQGYKPDFVNGVYMKVPIPMWFPYPIENYTVHLLTLITELIGAYVLSTAIVGADLVLIFQSQEVNFQMRVLRDSLTHIEERAAELYQQRFKQSDSVNKNSKNYTEVLNFCIKENVKHHKTICRRIGTQLFSLMVVILETVNILLICYIGQQMTYGVSLGLYEINWMEYSRKVNTSILIMKEYLKKDMVLKAGGISAVKLEMFTVIINTAYSYFNLLLASSRDKSV</sequence>
<evidence type="ECO:0000256" key="8">
    <source>
        <dbReference type="ARBA" id="ARBA00023170"/>
    </source>
</evidence>
<reference evidence="11" key="1">
    <citation type="submission" date="2015-05" db="UniProtKB">
        <authorList>
            <consortium name="EnsemblMetazoa"/>
        </authorList>
    </citation>
    <scope>IDENTIFICATION</scope>
</reference>
<dbReference type="EnsemblMetazoa" id="RPRC001952-RA">
    <property type="protein sequence ID" value="RPRC001952-PA"/>
    <property type="gene ID" value="RPRC001952"/>
</dbReference>
<keyword evidence="9 10" id="KW-0807">Transducer</keyword>
<dbReference type="GO" id="GO:0005549">
    <property type="term" value="F:odorant binding"/>
    <property type="evidence" value="ECO:0007669"/>
    <property type="project" value="InterPro"/>
</dbReference>
<dbReference type="AlphaFoldDB" id="T1HD37"/>
<dbReference type="EMBL" id="ACPB03011107">
    <property type="status" value="NOT_ANNOTATED_CDS"/>
    <property type="molecule type" value="Genomic_DNA"/>
</dbReference>
<dbReference type="GO" id="GO:0007165">
    <property type="term" value="P:signal transduction"/>
    <property type="evidence" value="ECO:0007669"/>
    <property type="project" value="UniProtKB-KW"/>
</dbReference>
<feature type="transmembrane region" description="Helical" evidence="10">
    <location>
        <begin position="355"/>
        <end position="377"/>
    </location>
</feature>
<organism evidence="11 12">
    <name type="scientific">Rhodnius prolixus</name>
    <name type="common">Triatomid bug</name>
    <dbReference type="NCBI Taxonomy" id="13249"/>
    <lineage>
        <taxon>Eukaryota</taxon>
        <taxon>Metazoa</taxon>
        <taxon>Ecdysozoa</taxon>
        <taxon>Arthropoda</taxon>
        <taxon>Hexapoda</taxon>
        <taxon>Insecta</taxon>
        <taxon>Pterygota</taxon>
        <taxon>Neoptera</taxon>
        <taxon>Paraneoptera</taxon>
        <taxon>Hemiptera</taxon>
        <taxon>Heteroptera</taxon>
        <taxon>Panheteroptera</taxon>
        <taxon>Cimicomorpha</taxon>
        <taxon>Reduviidae</taxon>
        <taxon>Triatominae</taxon>
        <taxon>Rhodnius</taxon>
    </lineage>
</organism>
<keyword evidence="8 10" id="KW-0675">Receptor</keyword>
<dbReference type="HOGENOM" id="CLU_047177_0_0_1"/>
<evidence type="ECO:0000256" key="2">
    <source>
        <dbReference type="ARBA" id="ARBA00022475"/>
    </source>
</evidence>
<protein>
    <recommendedName>
        <fullName evidence="10">Odorant receptor</fullName>
    </recommendedName>
</protein>
<dbReference type="FunCoup" id="T1HD37">
    <property type="interactions" value="25"/>
</dbReference>
<evidence type="ECO:0000256" key="3">
    <source>
        <dbReference type="ARBA" id="ARBA00022606"/>
    </source>
</evidence>
<evidence type="ECO:0000256" key="6">
    <source>
        <dbReference type="ARBA" id="ARBA00022989"/>
    </source>
</evidence>
<dbReference type="InParanoid" id="T1HD37"/>
<keyword evidence="12" id="KW-1185">Reference proteome</keyword>
<evidence type="ECO:0000256" key="4">
    <source>
        <dbReference type="ARBA" id="ARBA00022692"/>
    </source>
</evidence>
<evidence type="ECO:0000256" key="7">
    <source>
        <dbReference type="ARBA" id="ARBA00023136"/>
    </source>
</evidence>
<feature type="transmembrane region" description="Helical" evidence="10">
    <location>
        <begin position="193"/>
        <end position="223"/>
    </location>
</feature>
<accession>T1HD37</accession>
<comment type="caution">
    <text evidence="10">Lacks conserved residue(s) required for the propagation of feature annotation.</text>
</comment>
<evidence type="ECO:0000313" key="12">
    <source>
        <dbReference type="Proteomes" id="UP000015103"/>
    </source>
</evidence>
<dbReference type="GO" id="GO:0004984">
    <property type="term" value="F:olfactory receptor activity"/>
    <property type="evidence" value="ECO:0007669"/>
    <property type="project" value="InterPro"/>
</dbReference>
<name>T1HD37_RHOPR</name>
<feature type="transmembrane region" description="Helical" evidence="10">
    <location>
        <begin position="293"/>
        <end position="314"/>
    </location>
</feature>
<comment type="similarity">
    <text evidence="10">Belongs to the insect chemoreceptor superfamily. Heteromeric odorant receptor channel (TC 1.A.69) family.</text>
</comment>
<feature type="transmembrane region" description="Helical" evidence="10">
    <location>
        <begin position="138"/>
        <end position="162"/>
    </location>
</feature>
<dbReference type="PANTHER" id="PTHR21137">
    <property type="entry name" value="ODORANT RECEPTOR"/>
    <property type="match status" value="1"/>
</dbReference>
<feature type="transmembrane region" description="Helical" evidence="10">
    <location>
        <begin position="48"/>
        <end position="67"/>
    </location>
</feature>
<dbReference type="Pfam" id="PF02949">
    <property type="entry name" value="7tm_6"/>
    <property type="match status" value="2"/>
</dbReference>
<keyword evidence="7 10" id="KW-0472">Membrane</keyword>
<dbReference type="VEuPathDB" id="VectorBase:RPRC001952"/>
<dbReference type="GO" id="GO:0005886">
    <property type="term" value="C:plasma membrane"/>
    <property type="evidence" value="ECO:0007669"/>
    <property type="project" value="UniProtKB-SubCell"/>
</dbReference>
<evidence type="ECO:0000256" key="9">
    <source>
        <dbReference type="ARBA" id="ARBA00023224"/>
    </source>
</evidence>
<dbReference type="PANTHER" id="PTHR21137:SF35">
    <property type="entry name" value="ODORANT RECEPTOR 19A-RELATED"/>
    <property type="match status" value="1"/>
</dbReference>
<dbReference type="InterPro" id="IPR004117">
    <property type="entry name" value="7tm6_olfct_rcpt"/>
</dbReference>
<dbReference type="Proteomes" id="UP000015103">
    <property type="component" value="Unassembled WGS sequence"/>
</dbReference>
<dbReference type="STRING" id="13249.T1HD37"/>
<evidence type="ECO:0000256" key="10">
    <source>
        <dbReference type="RuleBase" id="RU351113"/>
    </source>
</evidence>
<feature type="transmembrane region" description="Helical" evidence="10">
    <location>
        <begin position="79"/>
        <end position="98"/>
    </location>
</feature>
<keyword evidence="6 10" id="KW-1133">Transmembrane helix</keyword>
<keyword evidence="4 10" id="KW-0812">Transmembrane</keyword>
<keyword evidence="2" id="KW-1003">Cell membrane</keyword>
<proteinExistence type="inferred from homology"/>
<evidence type="ECO:0000313" key="11">
    <source>
        <dbReference type="EnsemblMetazoa" id="RPRC001952-PA"/>
    </source>
</evidence>